<dbReference type="eggNOG" id="COG0684">
    <property type="taxonomic scope" value="Bacteria"/>
</dbReference>
<dbReference type="HOGENOM" id="CLU_072626_3_2_9"/>
<comment type="function">
    <text evidence="8">Catalyzes the aldol cleavage of 4-hydroxy-4-methyl-2-oxoglutarate (HMG) into 2 molecules of pyruvate. Also contains a secondary oxaloacetate (OAA) decarboxylase activity due to the common pyruvate enolate transition state formed following C-C bond cleavage in the retro-aldol and decarboxylation reactions.</text>
</comment>
<evidence type="ECO:0000256" key="6">
    <source>
        <dbReference type="ARBA" id="ARBA00012947"/>
    </source>
</evidence>
<comment type="cofactor">
    <cofactor evidence="13">
        <name>Mg(2+)</name>
        <dbReference type="ChEBI" id="CHEBI:18420"/>
    </cofactor>
</comment>
<evidence type="ECO:0000256" key="10">
    <source>
        <dbReference type="ARBA" id="ARBA00030169"/>
    </source>
</evidence>
<dbReference type="GO" id="GO:0008948">
    <property type="term" value="F:oxaloacetate decarboxylase activity"/>
    <property type="evidence" value="ECO:0007669"/>
    <property type="project" value="UniProtKB-EC"/>
</dbReference>
<dbReference type="GO" id="GO:0046872">
    <property type="term" value="F:metal ion binding"/>
    <property type="evidence" value="ECO:0007669"/>
    <property type="project" value="UniProtKB-KW"/>
</dbReference>
<evidence type="ECO:0000256" key="7">
    <source>
        <dbReference type="ARBA" id="ARBA00016549"/>
    </source>
</evidence>
<evidence type="ECO:0000256" key="13">
    <source>
        <dbReference type="PIRSR" id="PIRSR605493-1"/>
    </source>
</evidence>
<dbReference type="PaxDb" id="411902-CLOBOL_03498"/>
<gene>
    <name evidence="14" type="ORF">CLOBOL_03498</name>
</gene>
<comment type="caution">
    <text evidence="14">The sequence shown here is derived from an EMBL/GenBank/DDBJ whole genome shotgun (WGS) entry which is preliminary data.</text>
</comment>
<reference evidence="14 15" key="2">
    <citation type="submission" date="2007-09" db="EMBL/GenBank/DDBJ databases">
        <title>Draft genome sequence of Clostridium bolteae (ATCC BAA-613).</title>
        <authorList>
            <person name="Sudarsanam P."/>
            <person name="Ley R."/>
            <person name="Guruge J."/>
            <person name="Turnbaugh P.J."/>
            <person name="Mahowald M."/>
            <person name="Liep D."/>
            <person name="Gordon J."/>
        </authorList>
    </citation>
    <scope>NUCLEOTIDE SEQUENCE [LARGE SCALE GENOMIC DNA]</scope>
    <source>
        <strain evidence="15">ATCC BAA-613 / DSM 15670 / CCUG 46953 / JCM 12243 / WAL 16351</strain>
    </source>
</reference>
<comment type="catalytic activity">
    <reaction evidence="1">
        <text>4-hydroxy-4-methyl-2-oxoglutarate = 2 pyruvate</text>
        <dbReference type="Rhea" id="RHEA:22748"/>
        <dbReference type="ChEBI" id="CHEBI:15361"/>
        <dbReference type="ChEBI" id="CHEBI:58276"/>
        <dbReference type="EC" id="4.1.3.17"/>
    </reaction>
</comment>
<organism evidence="14 15">
    <name type="scientific">Enterocloster bolteae (strain ATCC BAA-613 / DSM 15670 / CCUG 46953 / JCM 12243 / WAL 16351)</name>
    <name type="common">Clostridium bolteae</name>
    <dbReference type="NCBI Taxonomy" id="411902"/>
    <lineage>
        <taxon>Bacteria</taxon>
        <taxon>Bacillati</taxon>
        <taxon>Bacillota</taxon>
        <taxon>Clostridia</taxon>
        <taxon>Lachnospirales</taxon>
        <taxon>Lachnospiraceae</taxon>
        <taxon>Enterocloster</taxon>
    </lineage>
</organism>
<feature type="binding site" evidence="13">
    <location>
        <position position="130"/>
    </location>
    <ligand>
        <name>Mg(2+)</name>
        <dbReference type="ChEBI" id="CHEBI:18420"/>
    </ligand>
</feature>
<dbReference type="PANTHER" id="PTHR33254">
    <property type="entry name" value="4-HYDROXY-4-METHYL-2-OXOGLUTARATE ALDOLASE 3-RELATED"/>
    <property type="match status" value="1"/>
</dbReference>
<comment type="cofactor">
    <cofactor evidence="2">
        <name>a divalent metal cation</name>
        <dbReference type="ChEBI" id="CHEBI:60240"/>
    </cofactor>
</comment>
<dbReference type="InterPro" id="IPR036704">
    <property type="entry name" value="RraA/RraA-like_sf"/>
</dbReference>
<accession>A8RSZ9</accession>
<dbReference type="PANTHER" id="PTHR33254:SF4">
    <property type="entry name" value="4-HYDROXY-4-METHYL-2-OXOGLUTARATE ALDOLASE 3-RELATED"/>
    <property type="match status" value="1"/>
</dbReference>
<dbReference type="CDD" id="cd16841">
    <property type="entry name" value="RraA_family"/>
    <property type="match status" value="1"/>
</dbReference>
<dbReference type="EMBL" id="ABCC02000032">
    <property type="protein sequence ID" value="EDP16061.1"/>
    <property type="molecule type" value="Genomic_DNA"/>
</dbReference>
<evidence type="ECO:0000313" key="14">
    <source>
        <dbReference type="EMBL" id="EDP16061.1"/>
    </source>
</evidence>
<evidence type="ECO:0000313" key="15">
    <source>
        <dbReference type="Proteomes" id="UP000005396"/>
    </source>
</evidence>
<keyword evidence="13" id="KW-0460">Magnesium</keyword>
<dbReference type="SUPFAM" id="SSF89562">
    <property type="entry name" value="RraA-like"/>
    <property type="match status" value="1"/>
</dbReference>
<name>A8RSZ9_ENTBW</name>
<feature type="binding site" evidence="13">
    <location>
        <position position="129"/>
    </location>
    <ligand>
        <name>substrate</name>
    </ligand>
</feature>
<dbReference type="EC" id="4.1.3.17" evidence="5"/>
<dbReference type="GO" id="GO:0047443">
    <property type="term" value="F:4-hydroxy-4-methyl-2-oxoglutarate aldolase activity"/>
    <property type="evidence" value="ECO:0007669"/>
    <property type="project" value="UniProtKB-EC"/>
</dbReference>
<evidence type="ECO:0000256" key="3">
    <source>
        <dbReference type="ARBA" id="ARBA00008621"/>
    </source>
</evidence>
<dbReference type="Gene3D" id="3.50.30.40">
    <property type="entry name" value="Ribonuclease E inhibitor RraA/RraA-like"/>
    <property type="match status" value="1"/>
</dbReference>
<dbReference type="Proteomes" id="UP000005396">
    <property type="component" value="Unassembled WGS sequence"/>
</dbReference>
<proteinExistence type="inferred from homology"/>
<protein>
    <recommendedName>
        <fullName evidence="7">Putative 4-hydroxy-4-methyl-2-oxoglutarate aldolase</fullName>
        <ecNumber evidence="6">4.1.1.112</ecNumber>
        <ecNumber evidence="5">4.1.3.17</ecNumber>
    </recommendedName>
    <alternativeName>
        <fullName evidence="11">Oxaloacetate decarboxylase</fullName>
    </alternativeName>
    <alternativeName>
        <fullName evidence="9">Regulator of ribonuclease activity homolog</fullName>
    </alternativeName>
    <alternativeName>
        <fullName evidence="10">RraA-like protein</fullName>
    </alternativeName>
</protein>
<reference evidence="14 15" key="1">
    <citation type="submission" date="2007-08" db="EMBL/GenBank/DDBJ databases">
        <authorList>
            <person name="Fulton L."/>
            <person name="Clifton S."/>
            <person name="Fulton B."/>
            <person name="Xu J."/>
            <person name="Minx P."/>
            <person name="Pepin K.H."/>
            <person name="Johnson M."/>
            <person name="Thiruvilangam P."/>
            <person name="Bhonagiri V."/>
            <person name="Nash W.E."/>
            <person name="Mardis E.R."/>
            <person name="Wilson R.K."/>
        </authorList>
    </citation>
    <scope>NUCLEOTIDE SEQUENCE [LARGE SCALE GENOMIC DNA]</scope>
    <source>
        <strain evidence="15">ATCC BAA-613 / DSM 15670 / CCUG 46953 / JCM 12243 / WAL 16351</strain>
    </source>
</reference>
<dbReference type="Pfam" id="PF03737">
    <property type="entry name" value="RraA-like"/>
    <property type="match status" value="1"/>
</dbReference>
<feature type="binding site" evidence="13">
    <location>
        <begin position="106"/>
        <end position="109"/>
    </location>
    <ligand>
        <name>substrate</name>
    </ligand>
</feature>
<evidence type="ECO:0000256" key="4">
    <source>
        <dbReference type="ARBA" id="ARBA00011233"/>
    </source>
</evidence>
<sequence length="240" mass="26140">MIKEEKEMAVGNRVFLKRNLPDNYLVEEFSKLPAANVADCMGRLCGMNPSIRLMSNPSEAIMCGVALTVKARPGDNMMLHKAMNMSMPGDVIVVSNEGERSRAIMGEIMYNYMQGFKKIAGIVIDGPIRDIDVISKGHLPIYATGTNPAGPYKEGPGEVNVPIACGSITVNPGDIILGDKDGVIVIPRQDAAEILEKARTLSAADKQKAENSAKGTVNRQWVEDLMEKKNVEIIDDVYNC</sequence>
<evidence type="ECO:0000256" key="1">
    <source>
        <dbReference type="ARBA" id="ARBA00001342"/>
    </source>
</evidence>
<comment type="similarity">
    <text evidence="3">Belongs to the class II aldolase/RraA-like family.</text>
</comment>
<evidence type="ECO:0000256" key="12">
    <source>
        <dbReference type="ARBA" id="ARBA00047973"/>
    </source>
</evidence>
<evidence type="ECO:0000256" key="11">
    <source>
        <dbReference type="ARBA" id="ARBA00032305"/>
    </source>
</evidence>
<comment type="subunit">
    <text evidence="4">Homotrimer.</text>
</comment>
<evidence type="ECO:0000256" key="5">
    <source>
        <dbReference type="ARBA" id="ARBA00012213"/>
    </source>
</evidence>
<evidence type="ECO:0000256" key="2">
    <source>
        <dbReference type="ARBA" id="ARBA00001968"/>
    </source>
</evidence>
<keyword evidence="13" id="KW-0479">Metal-binding</keyword>
<comment type="catalytic activity">
    <reaction evidence="12">
        <text>oxaloacetate + H(+) = pyruvate + CO2</text>
        <dbReference type="Rhea" id="RHEA:15641"/>
        <dbReference type="ChEBI" id="CHEBI:15361"/>
        <dbReference type="ChEBI" id="CHEBI:15378"/>
        <dbReference type="ChEBI" id="CHEBI:16452"/>
        <dbReference type="ChEBI" id="CHEBI:16526"/>
        <dbReference type="EC" id="4.1.1.112"/>
    </reaction>
</comment>
<evidence type="ECO:0000256" key="8">
    <source>
        <dbReference type="ARBA" id="ARBA00025046"/>
    </source>
</evidence>
<evidence type="ECO:0000256" key="9">
    <source>
        <dbReference type="ARBA" id="ARBA00029596"/>
    </source>
</evidence>
<dbReference type="EC" id="4.1.1.112" evidence="6"/>
<dbReference type="AlphaFoldDB" id="A8RSZ9"/>
<dbReference type="InterPro" id="IPR005493">
    <property type="entry name" value="RraA/RraA-like"/>
</dbReference>
<dbReference type="NCBIfam" id="NF004850">
    <property type="entry name" value="PRK06201.1"/>
    <property type="match status" value="1"/>
</dbReference>